<dbReference type="SMART" id="SM00042">
    <property type="entry name" value="CUB"/>
    <property type="match status" value="25"/>
</dbReference>
<dbReference type="FunFam" id="2.60.120.290:FF:000013">
    <property type="entry name" value="Membrane frizzled-related protein"/>
    <property type="match status" value="6"/>
</dbReference>
<dbReference type="Gene3D" id="2.60.120.290">
    <property type="entry name" value="Spermadhesin, CUB domain"/>
    <property type="match status" value="27"/>
</dbReference>
<dbReference type="EMBL" id="OA883179">
    <property type="protein sequence ID" value="CAD7278184.1"/>
    <property type="molecule type" value="Genomic_DNA"/>
</dbReference>
<dbReference type="SMART" id="SM00181">
    <property type="entry name" value="EGF"/>
    <property type="match status" value="3"/>
</dbReference>
<evidence type="ECO:0000256" key="7">
    <source>
        <dbReference type="PROSITE-ProRule" id="PRU00076"/>
    </source>
</evidence>
<feature type="domain" description="CUB" evidence="8">
    <location>
        <begin position="3218"/>
        <end position="3338"/>
    </location>
</feature>
<dbReference type="InterPro" id="IPR000742">
    <property type="entry name" value="EGF"/>
</dbReference>
<evidence type="ECO:0000256" key="1">
    <source>
        <dbReference type="ARBA" id="ARBA00022536"/>
    </source>
</evidence>
<feature type="disulfide bond" evidence="7">
    <location>
        <begin position="133"/>
        <end position="142"/>
    </location>
</feature>
<dbReference type="InterPro" id="IPR018097">
    <property type="entry name" value="EGF_Ca-bd_CS"/>
</dbReference>
<evidence type="ECO:0000313" key="11">
    <source>
        <dbReference type="Proteomes" id="UP000678499"/>
    </source>
</evidence>
<keyword evidence="11" id="KW-1185">Reference proteome</keyword>
<feature type="domain" description="CUB" evidence="8">
    <location>
        <begin position="837"/>
        <end position="951"/>
    </location>
</feature>
<dbReference type="CDD" id="cd00054">
    <property type="entry name" value="EGF_CA"/>
    <property type="match status" value="1"/>
</dbReference>
<feature type="domain" description="CUB" evidence="8">
    <location>
        <begin position="2020"/>
        <end position="2145"/>
    </location>
</feature>
<evidence type="ECO:0008006" key="12">
    <source>
        <dbReference type="Google" id="ProtNLM"/>
    </source>
</evidence>
<feature type="domain" description="CUB" evidence="8">
    <location>
        <begin position="415"/>
        <end position="528"/>
    </location>
</feature>
<accession>A0A7R9GER5</accession>
<feature type="domain" description="CUB" evidence="8">
    <location>
        <begin position="1690"/>
        <end position="1809"/>
    </location>
</feature>
<feature type="domain" description="EGF-like" evidence="9">
    <location>
        <begin position="105"/>
        <end position="143"/>
    </location>
</feature>
<keyword evidence="2" id="KW-0732">Signal</keyword>
<feature type="disulfide bond" evidence="6">
    <location>
        <begin position="1428"/>
        <end position="1455"/>
    </location>
</feature>
<feature type="domain" description="CUB" evidence="8">
    <location>
        <begin position="2939"/>
        <end position="3061"/>
    </location>
</feature>
<organism evidence="10">
    <name type="scientific">Notodromas monacha</name>
    <dbReference type="NCBI Taxonomy" id="399045"/>
    <lineage>
        <taxon>Eukaryota</taxon>
        <taxon>Metazoa</taxon>
        <taxon>Ecdysozoa</taxon>
        <taxon>Arthropoda</taxon>
        <taxon>Crustacea</taxon>
        <taxon>Oligostraca</taxon>
        <taxon>Ostracoda</taxon>
        <taxon>Podocopa</taxon>
        <taxon>Podocopida</taxon>
        <taxon>Cypridocopina</taxon>
        <taxon>Cypridoidea</taxon>
        <taxon>Cyprididae</taxon>
        <taxon>Notodromas</taxon>
    </lineage>
</organism>
<feature type="domain" description="CUB" evidence="8">
    <location>
        <begin position="1820"/>
        <end position="2015"/>
    </location>
</feature>
<dbReference type="Pfam" id="PF00008">
    <property type="entry name" value="EGF"/>
    <property type="match status" value="2"/>
</dbReference>
<gene>
    <name evidence="10" type="ORF">NMOB1V02_LOCUS5895</name>
</gene>
<feature type="domain" description="CUB" evidence="8">
    <location>
        <begin position="1563"/>
        <end position="1689"/>
    </location>
</feature>
<dbReference type="PROSITE" id="PS01180">
    <property type="entry name" value="CUB"/>
    <property type="match status" value="26"/>
</dbReference>
<feature type="domain" description="CUB" evidence="8">
    <location>
        <begin position="2812"/>
        <end position="2932"/>
    </location>
</feature>
<feature type="domain" description="CUB" evidence="8">
    <location>
        <begin position="1191"/>
        <end position="1307"/>
    </location>
</feature>
<evidence type="ECO:0000256" key="3">
    <source>
        <dbReference type="ARBA" id="ARBA00022737"/>
    </source>
</evidence>
<sequence>MEDVIIWLLAMKIPGSSTCGPCPPGFEGDGRRCLRSRSPCEVNNGGCHHLASCHENSAISASYVRCICPYGFTGVGIGPLGCSPTPPAGQPVNPSPGGGSTAIVTMNSCNPNPCLNNGLCIPNPLSSLPICSCPSGFDGRLCELNINDCWSSPCQNGGTCVDGVGMFTCTCRPGFTGTNCEVEEWRCGGILSSDSGEIDFPAPGSMDVYPHNTTCSWLIVVNETKVVGYKFERFDLEVSSVCHYDYLKLSDGLSATSGSTKTYCGGRGPQLHDLQQTSHHQLRVLFRSDHSIAHRVCGGVVSGTHGTINSPGYPGNYPHNRDCFWVVTAPLGKRINFQFATMQLEVHANCSFDFLKIYDGVTENAPLIGSFCNVSIPPPLETAGSYALLHFHSDESLADAGFHITFSTRSGIPGCGGVLADASGSFASPGHPETYENNIECDWVIRTHGDEKIRLHFVTFALESSYSGCSYDYVEIREGGEPDGPLVGKYCGNNVPPDYVSLSNRLFVKFHADQSISYTGFRAQYSTLCGGDFRSETGVLKSPYHPDPYPHDKECDYVIALPGPFRYANIRDGDLPTSPLIGKFCGGPDETPDPIISSANYLYVMFRTDGSVANHGFLANYSAIDIQCGGIFKERQGTLTSPGHPNEYPHGITCNYIISAPPGFVVRLSFHEFTLEDHLDCEYDYVDVNDTTQIPGLGGRVGRYCGNAIPPVITSMDNNLIVTFHADGSVAANGFSATYVMLNASSGGIVRVPGKAIRLQFLAFDIESHSRCGYDFLEIRDGDLPTSPLIGKFCGGPDETPDPIISSANYLYVMFRTDGSVANHGFLANYSAIDIQCGGIFKERQGTLTSPGHPNEYPHGITCNYIISAPPGFVVRLSFHEFTLEDHLDCEYDYVDVNDTTQIPGLGGRVGRYCGNAIPPVITSMDNNLIVTFHADGSVAANGFSATYVMLNASSVCGGEFYSETGMIRSPGYPYGYPHNRECVWTIVAPPGRQVYLNFTDFEIEAHQNCEYDFLEIRNGGTVYSPLIGKFCGTQLANQRIPGHSNKFYLRLKTDDSQSGPGFFITWNAVATGCGGTLTSAEGEIASPNYPMPFGHVGTCVYKIQISHGSKIAIRFSDLDIDANSGNRYCAFNFVQLLKGPNIRSPVAGKFCGSSTPAPIVIDTNALTVIYRSRIAGEGRGFKMSYETGPCGGVIRRPRGSITSPNYPRTYPHNTDCFWHIITDPGSAINLTIHNLDIEGSTSMTTCVYDSLRIYGGPDSNSPLLMEQCHQINSPRTVQTMGNEMFIVLETDISVTGTGFYLTFDSLDSGGCGARIRNNMGSIHSPNYGSGTYDSSLDCFWTITVDENHVAVLNFTDFDVEAHRNCSYDYVAIYDGPDSNSPLLGQFCGSSLPEGNPFQATGNQVTVRLVADGSLTGRGFAASYFAGCGARIKVDDGGVLTSPFYPNFYPLNTNCTWILEAPRPTERVTLMFTHIDLGRRWAPWRANLTDNCTYHYVEVWDGSSMEDQSSMGRFCSTRVPPPITSQGSSMLVHLHGRRWGHGVGFAAAYSVADTVFQSLKLECAFRLSLWWSVDFGTRNNCESRLSEQLSSGCRMRVDIEGIERSLKKSILCTGNRVTMSFESFALTRTEHCNTDYVEVRKTNAMGELMAHACGTSMPNNLTAAEALWIKFRSGNVSVAPGFVAHYSLLHGNEITGLSGEVESPMYPIAFTTRGIFTWRITVPERHFVHVAVTEMNIEKNPFRNRRRPRQCQSAIYFFDGLDADARVLGAWCGHTLPSPFTTTSNTLFVKFYSRHYVEGSKFKFSWEATNMALPPRVGRCGGTIYMNETGTATIKSPNYPENYNNSQQCTWFVVSAAHVRIVLKVNDLKLESHRLCLYDYLEVYQVCGGFYDQVAENIKNIGYPGNSSPGPQECEYLIRAAPWRKIHVRFLSVNLGYSSTCSNTYVSMRAGNSVDSPYWGDAQYCGQRVPDNLPEKTPGNYLLVRYKTSGGGPNQIDFSSFLHSFKGFEMYYQQEPEGNCGGTFYLTDQDPMKEITSPNYPNPSERNTECEWRFFAPPGESVQLDLEDLQMMPAPERRSCRSEWILARDGSASYSPLLFRRCGTQMPTKSTKTSTNGLFIRYLTRIGRTPRGSTASGFKAIVKIADCGGRFRGNTGIIASPHYPNGYPGNEVCDWDITVLPGRSMSFTFYDFRLPPAPNCSLATDKLLIRDSFNDTITGLPIDEQYFCGNSTGATYELSSNTAHLTFTSGPEAARFIDTPKFRIRFNASLDGCDGEYSGDTGEFTSPLYPNPYPHRRMCRYIIRAPYGRKVTVNFNDFDVGFNRNGVGPYSCASNYIFAQQGEGLRDEPFIPLGPTGNPRIIRYCGASDPGPIRSNSSRLVLFFVTNGIGNYRGFRATYTTTDFAGMSRLYRWGRQEILGLSDIAELLIRDRFDRIQADWSCSLLRMVSETIEDSERRTQLPTLLMTLVENYGIDIVLLYRVLDSSRVTFTRLDVEGGASSSTCEADYVSVRNGERDDSPEIGRYCSSTPTSVRSVVTSNHMVYLQFHSNGDSQTSAGFSVDVAPTSSGCGGIFHGSEGNITSPGFPGRYPASLECEWEIVARPGFHVSLDFVERFDMEVSSSCLNDNVKISYMHTNGTWLEEGTFCGKTIPHPSVGKYLTNRIKVSFRSNANIDGDGFKISWKEGCGEAFNGTKFGEFSSPGYPGAYSPGLNCSWIIDTSPGAVVILNFDAGFFVESAYGCIYDYVSFLTSSTRTSNGAVWTQEGPNLCGRYDEPVTRVFRGPIVVRFVSDSDDGTGAQTGFQANFTVEDCGGTVTEEGELSSPGHQHYSFFDTNCTWTIEAPTDKIAALKFEKIYTASDDNCSTDFVAVFDGANLNSSLIGKYCGGDPYQLNVPDRAARSSGNKMTVQFFTHPNGYSFYRGGFQGVVSFTYGPSKGCGGKFNVTSSGVSFGSPDVDNNGKYEPDLDCIWYFRAIDSNKVLRLTFSSVFDIQALELNSRPCGYDFLEVFDGSHLTEDSLGRFCGTTVPPSLTSSSSWLAVRFVSDGDGDNAGFRARITLADSPCGGVELPWASADQTRELTLPSYPNTYPAGLRCSWILEAPPQKKIRIALLDIDMESSRNCTKDRLEIIDMPPSAGELHASLANVYNVRYVNSPRYTVTSDSVSAAPTDDQTHKYCGRSHPRDFYSVSSRVRVKFVSDSSEQSGKGFRLSYKIAECNRNYSEPSGRLVNPNWPQATEDNSRCELLITAPNPTDTVSLYFTIPVVTRTSNNCSTSGLKVYDGGNATGRLLSHACGWNALNPIFSTRNQLFVVFESGSGGDFSLDPNSPNYDMVYTTTSHGRGCGGAPIMSNYAQIYSPNFDYGRNLNETSNGTVVYDCTWDVGVSTVYHANVHILDFNLGNTNCTDNFLEIYALDQHSQTASLHRRLCPEQASVNEFSFSILHAG</sequence>
<evidence type="ECO:0000256" key="6">
    <source>
        <dbReference type="PROSITE-ProRule" id="PRU00059"/>
    </source>
</evidence>
<feature type="domain" description="CUB" evidence="8">
    <location>
        <begin position="2687"/>
        <end position="2810"/>
    </location>
</feature>
<dbReference type="PROSITE" id="PS50026">
    <property type="entry name" value="EGF_3"/>
    <property type="match status" value="2"/>
</dbReference>
<name>A0A7R9GER5_9CRUS</name>
<evidence type="ECO:0000256" key="5">
    <source>
        <dbReference type="ARBA" id="ARBA00023180"/>
    </source>
</evidence>
<dbReference type="FunFam" id="2.60.120.290:FF:000005">
    <property type="entry name" value="Procollagen C-endopeptidase enhancer 1"/>
    <property type="match status" value="3"/>
</dbReference>
<evidence type="ECO:0000259" key="8">
    <source>
        <dbReference type="PROSITE" id="PS01180"/>
    </source>
</evidence>
<dbReference type="SUPFAM" id="SSF49854">
    <property type="entry name" value="Spermadhesin, CUB domain"/>
    <property type="match status" value="27"/>
</dbReference>
<feature type="domain" description="CUB" evidence="8">
    <location>
        <begin position="297"/>
        <end position="409"/>
    </location>
</feature>
<dbReference type="PROSITE" id="PS01186">
    <property type="entry name" value="EGF_2"/>
    <property type="match status" value="2"/>
</dbReference>
<dbReference type="OrthoDB" id="10009301at2759"/>
<dbReference type="CDD" id="cd00041">
    <property type="entry name" value="CUB"/>
    <property type="match status" value="24"/>
</dbReference>
<dbReference type="SUPFAM" id="SSF57196">
    <property type="entry name" value="EGF/Laminin"/>
    <property type="match status" value="2"/>
</dbReference>
<dbReference type="SMART" id="SM00179">
    <property type="entry name" value="EGF_CA"/>
    <property type="match status" value="2"/>
</dbReference>
<feature type="domain" description="CUB" evidence="8">
    <location>
        <begin position="3344"/>
        <end position="3446"/>
    </location>
</feature>
<comment type="caution">
    <text evidence="7">Lacks conserved residue(s) required for the propagation of feature annotation.</text>
</comment>
<dbReference type="FunFam" id="2.60.120.290:FF:000003">
    <property type="entry name" value="Neuropilin"/>
    <property type="match status" value="1"/>
</dbReference>
<feature type="domain" description="CUB" evidence="8">
    <location>
        <begin position="628"/>
        <end position="742"/>
    </location>
</feature>
<evidence type="ECO:0000313" key="10">
    <source>
        <dbReference type="EMBL" id="CAD7278184.1"/>
    </source>
</evidence>
<evidence type="ECO:0000256" key="2">
    <source>
        <dbReference type="ARBA" id="ARBA00022729"/>
    </source>
</evidence>
<dbReference type="GO" id="GO:0005509">
    <property type="term" value="F:calcium ion binding"/>
    <property type="evidence" value="ECO:0007669"/>
    <property type="project" value="InterPro"/>
</dbReference>
<dbReference type="FunFam" id="2.10.25.10:FF:000004">
    <property type="entry name" value="Neurogenic locus notch 1"/>
    <property type="match status" value="1"/>
</dbReference>
<dbReference type="Gene3D" id="2.10.25.10">
    <property type="entry name" value="Laminin"/>
    <property type="match status" value="3"/>
</dbReference>
<keyword evidence="5" id="KW-0325">Glycoprotein</keyword>
<keyword evidence="3" id="KW-0677">Repeat</keyword>
<feature type="disulfide bond" evidence="6">
    <location>
        <begin position="1312"/>
        <end position="1339"/>
    </location>
</feature>
<dbReference type="PROSITE" id="PS00022">
    <property type="entry name" value="EGF_1"/>
    <property type="match status" value="2"/>
</dbReference>
<dbReference type="InterPro" id="IPR035914">
    <property type="entry name" value="Sperma_CUB_dom_sf"/>
</dbReference>
<dbReference type="InterPro" id="IPR001881">
    <property type="entry name" value="EGF-like_Ca-bd_dom"/>
</dbReference>
<dbReference type="Proteomes" id="UP000678499">
    <property type="component" value="Unassembled WGS sequence"/>
</dbReference>
<dbReference type="InterPro" id="IPR000152">
    <property type="entry name" value="EGF-type_Asp/Asn_hydroxyl_site"/>
</dbReference>
<feature type="disulfide bond" evidence="7">
    <location>
        <begin position="114"/>
        <end position="131"/>
    </location>
</feature>
<feature type="disulfide bond" evidence="6">
    <location>
        <begin position="2687"/>
        <end position="2714"/>
    </location>
</feature>
<feature type="domain" description="CUB" evidence="8">
    <location>
        <begin position="3065"/>
        <end position="3216"/>
    </location>
</feature>
<dbReference type="PANTHER" id="PTHR24251">
    <property type="entry name" value="OVOCHYMASE-RELATED"/>
    <property type="match status" value="1"/>
</dbReference>
<feature type="domain" description="EGF-like" evidence="9">
    <location>
        <begin position="145"/>
        <end position="181"/>
    </location>
</feature>
<feature type="domain" description="CUB" evidence="8">
    <location>
        <begin position="957"/>
        <end position="1070"/>
    </location>
</feature>
<feature type="domain" description="CUB" evidence="8">
    <location>
        <begin position="2273"/>
        <end position="2402"/>
    </location>
</feature>
<feature type="disulfide bond" evidence="7">
    <location>
        <begin position="171"/>
        <end position="180"/>
    </location>
</feature>
<dbReference type="PANTHER" id="PTHR24251:SF50">
    <property type="entry name" value="ATTRACTIN-LIKE 1A"/>
    <property type="match status" value="1"/>
</dbReference>
<feature type="domain" description="CUB" evidence="8">
    <location>
        <begin position="1312"/>
        <end position="1427"/>
    </location>
</feature>
<feature type="domain" description="CUB" evidence="8">
    <location>
        <begin position="2570"/>
        <end position="2686"/>
    </location>
</feature>
<evidence type="ECO:0000259" key="9">
    <source>
        <dbReference type="PROSITE" id="PS50026"/>
    </source>
</evidence>
<keyword evidence="4 7" id="KW-1015">Disulfide bond</keyword>
<dbReference type="PROSITE" id="PS01187">
    <property type="entry name" value="EGF_CA"/>
    <property type="match status" value="1"/>
</dbReference>
<feature type="domain" description="CUB" evidence="8">
    <location>
        <begin position="1428"/>
        <end position="1552"/>
    </location>
</feature>
<feature type="domain" description="CUB" evidence="8">
    <location>
        <begin position="529"/>
        <end position="624"/>
    </location>
</feature>
<reference evidence="10" key="1">
    <citation type="submission" date="2020-11" db="EMBL/GenBank/DDBJ databases">
        <authorList>
            <person name="Tran Van P."/>
        </authorList>
    </citation>
    <scope>NUCLEOTIDE SEQUENCE</scope>
</reference>
<feature type="domain" description="CUB" evidence="8">
    <location>
        <begin position="1074"/>
        <end position="1189"/>
    </location>
</feature>
<dbReference type="EMBL" id="CAJPEX010001142">
    <property type="protein sequence ID" value="CAG0918336.1"/>
    <property type="molecule type" value="Genomic_DNA"/>
</dbReference>
<feature type="domain" description="CUB" evidence="8">
    <location>
        <begin position="2147"/>
        <end position="2269"/>
    </location>
</feature>
<evidence type="ECO:0000256" key="4">
    <source>
        <dbReference type="ARBA" id="ARBA00023157"/>
    </source>
</evidence>
<proteinExistence type="predicted"/>
<protein>
    <recommendedName>
        <fullName evidence="12">Cubilin</fullName>
    </recommendedName>
</protein>
<dbReference type="Pfam" id="PF00431">
    <property type="entry name" value="CUB"/>
    <property type="match status" value="26"/>
</dbReference>
<keyword evidence="1 7" id="KW-0245">EGF-like domain</keyword>
<feature type="domain" description="CUB" evidence="8">
    <location>
        <begin position="187"/>
        <end position="295"/>
    </location>
</feature>
<dbReference type="PROSITE" id="PS00010">
    <property type="entry name" value="ASX_HYDROXYL"/>
    <property type="match status" value="1"/>
</dbReference>
<feature type="domain" description="CUB" evidence="8">
    <location>
        <begin position="2493"/>
        <end position="2566"/>
    </location>
</feature>
<feature type="domain" description="CUB" evidence="8">
    <location>
        <begin position="757"/>
        <end position="833"/>
    </location>
</feature>
<dbReference type="InterPro" id="IPR000859">
    <property type="entry name" value="CUB_dom"/>
</dbReference>